<proteinExistence type="predicted"/>
<keyword evidence="2" id="KW-1185">Reference proteome</keyword>
<gene>
    <name evidence="1" type="ORF">J2S63_001542</name>
</gene>
<dbReference type="Proteomes" id="UP001183648">
    <property type="component" value="Unassembled WGS sequence"/>
</dbReference>
<name>A0ABU2BTN5_9ACTN</name>
<accession>A0ABU2BTN5</accession>
<dbReference type="Gene3D" id="3.40.50.2000">
    <property type="entry name" value="Glycogen Phosphorylase B"/>
    <property type="match status" value="2"/>
</dbReference>
<evidence type="ECO:0000313" key="2">
    <source>
        <dbReference type="Proteomes" id="UP001183648"/>
    </source>
</evidence>
<organism evidence="1 2">
    <name type="scientific">Nocardioides marmoribigeumensis</name>
    <dbReference type="NCBI Taxonomy" id="433649"/>
    <lineage>
        <taxon>Bacteria</taxon>
        <taxon>Bacillati</taxon>
        <taxon>Actinomycetota</taxon>
        <taxon>Actinomycetes</taxon>
        <taxon>Propionibacteriales</taxon>
        <taxon>Nocardioidaceae</taxon>
        <taxon>Nocardioides</taxon>
    </lineage>
</organism>
<dbReference type="SUPFAM" id="SSF53756">
    <property type="entry name" value="UDP-Glycosyltransferase/glycogen phosphorylase"/>
    <property type="match status" value="1"/>
</dbReference>
<dbReference type="EMBL" id="JAVDYG010000001">
    <property type="protein sequence ID" value="MDR7361989.1"/>
    <property type="molecule type" value="Genomic_DNA"/>
</dbReference>
<comment type="caution">
    <text evidence="1">The sequence shown here is derived from an EMBL/GenBank/DDBJ whole genome shotgun (WGS) entry which is preliminary data.</text>
</comment>
<protein>
    <submittedName>
        <fullName evidence="1">Glycosyltransferase involved in cell wall biosynthesis</fullName>
    </submittedName>
</protein>
<sequence>MAEVVVWGRRPPPLGGVTRCVQGLSEALAAAGVDHMVVDWRERAAVRATLIERRALHVHNVSNVLRLLVVVAAQVLSGARTVVFFHSGTLLDQLRHPLRQRIAKWGFRFVDGVWATNASLADAIGDATGVTVKVVSPYSATPTAVEGRRRPNSAVLFVGNGHALYGLEAALAAKRDDRLVEWSWAVVVYGEESSCAAARARAELEGCKVYRNLDAQQVAAVLGEHEVLLRPTTADGDAMIVREALDAGLRVIATDVVPRPEGVELFDGTVPGLIRALITRGEVSDGLGLGLPISHEILAALGHRRVVS</sequence>
<reference evidence="1 2" key="1">
    <citation type="submission" date="2023-07" db="EMBL/GenBank/DDBJ databases">
        <title>Sequencing the genomes of 1000 actinobacteria strains.</title>
        <authorList>
            <person name="Klenk H.-P."/>
        </authorList>
    </citation>
    <scope>NUCLEOTIDE SEQUENCE [LARGE SCALE GENOMIC DNA]</scope>
    <source>
        <strain evidence="1 2">DSM 19426</strain>
    </source>
</reference>
<evidence type="ECO:0000313" key="1">
    <source>
        <dbReference type="EMBL" id="MDR7361989.1"/>
    </source>
</evidence>